<organism evidence="1 2">
    <name type="scientific">Leifsonia tongyongensis</name>
    <dbReference type="NCBI Taxonomy" id="1268043"/>
    <lineage>
        <taxon>Bacteria</taxon>
        <taxon>Bacillati</taxon>
        <taxon>Actinomycetota</taxon>
        <taxon>Actinomycetes</taxon>
        <taxon>Micrococcales</taxon>
        <taxon>Microbacteriaceae</taxon>
        <taxon>Leifsonia</taxon>
    </lineage>
</organism>
<sequence length="126" mass="13692">MSDAPTLSEAAQQFIDDMTAAGAPARADGPRILYDVVPVNGALARQVVTTGVSISEVESWPAVPPHWIHLPDTVRFEQTNIDSTDCAPGFVRHSRDYNYTDTSMQPARAWLSHVRGFLSIAILGEA</sequence>
<keyword evidence="2" id="KW-1185">Reference proteome</keyword>
<comment type="caution">
    <text evidence="1">The sequence shown here is derived from an EMBL/GenBank/DDBJ whole genome shotgun (WGS) entry which is preliminary data.</text>
</comment>
<dbReference type="EMBL" id="JAAGWY010000005">
    <property type="protein sequence ID" value="NEN07655.1"/>
    <property type="molecule type" value="Genomic_DNA"/>
</dbReference>
<name>A0A6L9Y2B4_9MICO</name>
<dbReference type="Proteomes" id="UP000474967">
    <property type="component" value="Unassembled WGS sequence"/>
</dbReference>
<dbReference type="AlphaFoldDB" id="A0A6L9Y2B4"/>
<accession>A0A6L9Y2B4</accession>
<evidence type="ECO:0000313" key="1">
    <source>
        <dbReference type="EMBL" id="NEN07655.1"/>
    </source>
</evidence>
<reference evidence="1 2" key="1">
    <citation type="journal article" date="2014" name="J. Microbiol.">
        <title>Diaminobutyricibacter tongyongensis gen. nov., sp. nov. and Homoserinibacter gongjuensis gen. nov., sp. nov. belong to the family Microbacteriaceae.</title>
        <authorList>
            <person name="Kim S.J."/>
            <person name="Ahn J.H."/>
            <person name="Weon H.Y."/>
            <person name="Hamada M."/>
            <person name="Suzuki K."/>
            <person name="Kwon S.W."/>
        </authorList>
    </citation>
    <scope>NUCLEOTIDE SEQUENCE [LARGE SCALE GENOMIC DNA]</scope>
    <source>
        <strain evidence="1 2">NBRC 108724</strain>
    </source>
</reference>
<dbReference type="RefSeq" id="WP_163291156.1">
    <property type="nucleotide sequence ID" value="NZ_JAAGWY010000005.1"/>
</dbReference>
<proteinExistence type="predicted"/>
<protein>
    <submittedName>
        <fullName evidence="1">Uncharacterized protein</fullName>
    </submittedName>
</protein>
<gene>
    <name evidence="1" type="ORF">G3T36_17505</name>
</gene>
<evidence type="ECO:0000313" key="2">
    <source>
        <dbReference type="Proteomes" id="UP000474967"/>
    </source>
</evidence>